<dbReference type="NCBIfam" id="TIGR03347">
    <property type="entry name" value="VI_chp_1"/>
    <property type="match status" value="1"/>
</dbReference>
<name>A0AB39VWV3_9GAMM</name>
<dbReference type="Pfam" id="PF06996">
    <property type="entry name" value="T6SS_TssG"/>
    <property type="match status" value="1"/>
</dbReference>
<protein>
    <submittedName>
        <fullName evidence="1">Type VI secretion system baseplate subunit TssG</fullName>
    </submittedName>
</protein>
<organism evidence="1">
    <name type="scientific">Rouxiella sp. WC2420</name>
    <dbReference type="NCBI Taxonomy" id="3234145"/>
    <lineage>
        <taxon>Bacteria</taxon>
        <taxon>Pseudomonadati</taxon>
        <taxon>Pseudomonadota</taxon>
        <taxon>Gammaproteobacteria</taxon>
        <taxon>Enterobacterales</taxon>
        <taxon>Yersiniaceae</taxon>
        <taxon>Rouxiella</taxon>
    </lineage>
</organism>
<evidence type="ECO:0000313" key="1">
    <source>
        <dbReference type="EMBL" id="XDU73973.1"/>
    </source>
</evidence>
<reference evidence="1" key="1">
    <citation type="submission" date="2024-07" db="EMBL/GenBank/DDBJ databases">
        <authorList>
            <person name="Biller S.J."/>
        </authorList>
    </citation>
    <scope>NUCLEOTIDE SEQUENCE</scope>
    <source>
        <strain evidence="1">WC2420</strain>
    </source>
</reference>
<dbReference type="RefSeq" id="WP_369790237.1">
    <property type="nucleotide sequence ID" value="NZ_CP165628.1"/>
</dbReference>
<sequence length="347" mass="39739">MSETLAAPAQWRVLGRLSEDFWQKLMASPYHYDLFQLLRRLDAQGGQRYLLGQAPHPHHEPVRIGQLPSLAFAPSTVASVKMRADSSLHDISIYSFGLFGPNGPLPLHMTEYAQQRVSHYADSSMTQFLDIFHHRLTLLFYRAWADAQPTVSLDREDNRRFNHYLASLTGRGLPAQQNRDSISEHAPFALAGHLTRQRRTPEGLEKVLAFYFNIKVKVVPNVPQWMHVGSKEQARLRAGRSMPRLGQSMFLGVAVRDIQHKFRIELGPLRLEEYQRFLPDQPFATQLRDWVRQYLGIEFAWELKLVLRKEDVSGVCIGGQQRLGYSSWLGQQPAPADRGELVFSLDL</sequence>
<proteinExistence type="predicted"/>
<dbReference type="AlphaFoldDB" id="A0AB39VWV3"/>
<dbReference type="InterPro" id="IPR010732">
    <property type="entry name" value="T6SS_TssG-like"/>
</dbReference>
<gene>
    <name evidence="1" type="primary">tssG</name>
    <name evidence="1" type="ORF">AB3G37_07815</name>
</gene>
<dbReference type="EMBL" id="CP165628">
    <property type="protein sequence ID" value="XDU73973.1"/>
    <property type="molecule type" value="Genomic_DNA"/>
</dbReference>
<dbReference type="PANTHER" id="PTHR35564:SF4">
    <property type="entry name" value="CYTOPLASMIC PROTEIN"/>
    <property type="match status" value="1"/>
</dbReference>
<accession>A0AB39VWV3</accession>
<dbReference type="PANTHER" id="PTHR35564">
    <property type="match status" value="1"/>
</dbReference>